<evidence type="ECO:0000313" key="2">
    <source>
        <dbReference type="Proteomes" id="UP001066276"/>
    </source>
</evidence>
<dbReference type="EMBL" id="JANPWB010000009">
    <property type="protein sequence ID" value="KAJ1157513.1"/>
    <property type="molecule type" value="Genomic_DNA"/>
</dbReference>
<protein>
    <submittedName>
        <fullName evidence="1">Uncharacterized protein</fullName>
    </submittedName>
</protein>
<reference evidence="1" key="1">
    <citation type="journal article" date="2022" name="bioRxiv">
        <title>Sequencing and chromosome-scale assembly of the giantPleurodeles waltlgenome.</title>
        <authorList>
            <person name="Brown T."/>
            <person name="Elewa A."/>
            <person name="Iarovenko S."/>
            <person name="Subramanian E."/>
            <person name="Araus A.J."/>
            <person name="Petzold A."/>
            <person name="Susuki M."/>
            <person name="Suzuki K.-i.T."/>
            <person name="Hayashi T."/>
            <person name="Toyoda A."/>
            <person name="Oliveira C."/>
            <person name="Osipova E."/>
            <person name="Leigh N.D."/>
            <person name="Simon A."/>
            <person name="Yun M.H."/>
        </authorList>
    </citation>
    <scope>NUCLEOTIDE SEQUENCE</scope>
    <source>
        <strain evidence="1">20211129_DDA</strain>
        <tissue evidence="1">Liver</tissue>
    </source>
</reference>
<organism evidence="1 2">
    <name type="scientific">Pleurodeles waltl</name>
    <name type="common">Iberian ribbed newt</name>
    <dbReference type="NCBI Taxonomy" id="8319"/>
    <lineage>
        <taxon>Eukaryota</taxon>
        <taxon>Metazoa</taxon>
        <taxon>Chordata</taxon>
        <taxon>Craniata</taxon>
        <taxon>Vertebrata</taxon>
        <taxon>Euteleostomi</taxon>
        <taxon>Amphibia</taxon>
        <taxon>Batrachia</taxon>
        <taxon>Caudata</taxon>
        <taxon>Salamandroidea</taxon>
        <taxon>Salamandridae</taxon>
        <taxon>Pleurodelinae</taxon>
        <taxon>Pleurodeles</taxon>
    </lineage>
</organism>
<evidence type="ECO:0000313" key="1">
    <source>
        <dbReference type="EMBL" id="KAJ1157513.1"/>
    </source>
</evidence>
<accession>A0AAV7S2N7</accession>
<dbReference type="AlphaFoldDB" id="A0AAV7S2N7"/>
<comment type="caution">
    <text evidence="1">The sequence shown here is derived from an EMBL/GenBank/DDBJ whole genome shotgun (WGS) entry which is preliminary data.</text>
</comment>
<keyword evidence="2" id="KW-1185">Reference proteome</keyword>
<gene>
    <name evidence="1" type="ORF">NDU88_010224</name>
</gene>
<sequence>MLPSALLPREWELLEREKPPQNRACCCNAQLLHVCVTYKRSKEAKSVAGQKVTLSPERGLEGPAEELIVLPAVRSVQRVVAGLQGVPAPLFTSALL</sequence>
<name>A0AAV7S2N7_PLEWA</name>
<dbReference type="Proteomes" id="UP001066276">
    <property type="component" value="Chromosome 5"/>
</dbReference>
<proteinExistence type="predicted"/>